<dbReference type="Gene3D" id="2.160.20.80">
    <property type="entry name" value="E3 ubiquitin-protein ligase SopA"/>
    <property type="match status" value="1"/>
</dbReference>
<dbReference type="AlphaFoldDB" id="A0A2W4DEK5"/>
<dbReference type="EMBL" id="PCDP01000028">
    <property type="protein sequence ID" value="PZM15124.1"/>
    <property type="molecule type" value="Genomic_DNA"/>
</dbReference>
<keyword evidence="3" id="KW-1185">Reference proteome</keyword>
<dbReference type="SUPFAM" id="SSF141571">
    <property type="entry name" value="Pentapeptide repeat-like"/>
    <property type="match status" value="1"/>
</dbReference>
<evidence type="ECO:0000313" key="2">
    <source>
        <dbReference type="EMBL" id="PZM15124.1"/>
    </source>
</evidence>
<keyword evidence="1" id="KW-0732">Signal</keyword>
<feature type="signal peptide" evidence="1">
    <location>
        <begin position="1"/>
        <end position="24"/>
    </location>
</feature>
<evidence type="ECO:0000256" key="1">
    <source>
        <dbReference type="SAM" id="SignalP"/>
    </source>
</evidence>
<dbReference type="Proteomes" id="UP000248925">
    <property type="component" value="Unassembled WGS sequence"/>
</dbReference>
<dbReference type="OrthoDB" id="7304622at2"/>
<organism evidence="2 3">
    <name type="scientific">Rhizobium tubonense</name>
    <dbReference type="NCBI Taxonomy" id="484088"/>
    <lineage>
        <taxon>Bacteria</taxon>
        <taxon>Pseudomonadati</taxon>
        <taxon>Pseudomonadota</taxon>
        <taxon>Alphaproteobacteria</taxon>
        <taxon>Hyphomicrobiales</taxon>
        <taxon>Rhizobiaceae</taxon>
        <taxon>Rhizobium/Agrobacterium group</taxon>
        <taxon>Rhizobium</taxon>
    </lineage>
</organism>
<dbReference type="InterPro" id="IPR001646">
    <property type="entry name" value="5peptide_repeat"/>
</dbReference>
<dbReference type="PANTHER" id="PTHR14136">
    <property type="entry name" value="BTB_POZ DOMAIN-CONTAINING PROTEIN KCTD9"/>
    <property type="match status" value="1"/>
</dbReference>
<evidence type="ECO:0000313" key="3">
    <source>
        <dbReference type="Proteomes" id="UP000248925"/>
    </source>
</evidence>
<sequence length="230" mass="24092">MSLNKPMVSVALLALSTFAGPVLAADCGDTPSPGLDWSECSKGNLMLSGNNFQGANLSGADLSVTDLSNTNMNGANLEKANLVRAWFTGAKAEKANFARIEAYRSGFSNVSADGANFASAELQRANFSGAKLTGVDFEKAELGRANFQKAVLTGTRFTLANLSRADLTGAIFEGPITFDRAFMYLTRIQGMDLSAAVGLQQSQIELACGDASTKLPSGLTAPTSWPCDAN</sequence>
<protein>
    <recommendedName>
        <fullName evidence="4">Pentapeptide repeat-containing protein</fullName>
    </recommendedName>
</protein>
<dbReference type="Pfam" id="PF00805">
    <property type="entry name" value="Pentapeptide"/>
    <property type="match status" value="4"/>
</dbReference>
<reference evidence="2 3" key="1">
    <citation type="journal article" date="2018" name="Sci. Rep.">
        <title>Rhizobium tumorigenes sp. nov., a novel plant tumorigenic bacterium isolated from cane gall tumors on thornless blackberry.</title>
        <authorList>
            <person name="Kuzmanovi N."/>
            <person name="Smalla K."/>
            <person name="Gronow S."/>
            <person name="PuBawska J."/>
        </authorList>
    </citation>
    <scope>NUCLEOTIDE SEQUENCE [LARGE SCALE GENOMIC DNA]</scope>
    <source>
        <strain evidence="2 3">CCBAU 85046</strain>
    </source>
</reference>
<gene>
    <name evidence="2" type="ORF">CPY51_08780</name>
</gene>
<name>A0A2W4DEK5_9HYPH</name>
<feature type="chain" id="PRO_5016168327" description="Pentapeptide repeat-containing protein" evidence="1">
    <location>
        <begin position="25"/>
        <end position="230"/>
    </location>
</feature>
<dbReference type="RefSeq" id="WP_111159888.1">
    <property type="nucleotide sequence ID" value="NZ_PCDP01000028.1"/>
</dbReference>
<comment type="caution">
    <text evidence="2">The sequence shown here is derived from an EMBL/GenBank/DDBJ whole genome shotgun (WGS) entry which is preliminary data.</text>
</comment>
<dbReference type="InterPro" id="IPR051082">
    <property type="entry name" value="Pentapeptide-BTB/POZ_domain"/>
</dbReference>
<accession>A0A2W4DEK5</accession>
<dbReference type="PANTHER" id="PTHR14136:SF17">
    <property type="entry name" value="BTB_POZ DOMAIN-CONTAINING PROTEIN KCTD9"/>
    <property type="match status" value="1"/>
</dbReference>
<proteinExistence type="predicted"/>
<evidence type="ECO:0008006" key="4">
    <source>
        <dbReference type="Google" id="ProtNLM"/>
    </source>
</evidence>